<evidence type="ECO:0000256" key="2">
    <source>
        <dbReference type="SAM" id="MobiDB-lite"/>
    </source>
</evidence>
<feature type="region of interest" description="Disordered" evidence="2">
    <location>
        <begin position="207"/>
        <end position="274"/>
    </location>
</feature>
<comment type="caution">
    <text evidence="4">The sequence shown here is derived from an EMBL/GenBank/DDBJ whole genome shotgun (WGS) entry which is preliminary data.</text>
</comment>
<keyword evidence="5" id="KW-1185">Reference proteome</keyword>
<reference evidence="4 5" key="1">
    <citation type="submission" date="2017-11" db="EMBL/GenBank/DDBJ databases">
        <title>De novo assembly and phasing of dikaryotic genomes from two isolates of Puccinia coronata f. sp. avenae, the causal agent of oat crown rust.</title>
        <authorList>
            <person name="Miller M.E."/>
            <person name="Zhang Y."/>
            <person name="Omidvar V."/>
            <person name="Sperschneider J."/>
            <person name="Schwessinger B."/>
            <person name="Raley C."/>
            <person name="Palmer J.M."/>
            <person name="Garnica D."/>
            <person name="Upadhyaya N."/>
            <person name="Rathjen J."/>
            <person name="Taylor J.M."/>
            <person name="Park R.F."/>
            <person name="Dodds P.N."/>
            <person name="Hirsch C.D."/>
            <person name="Kianian S.F."/>
            <person name="Figueroa M."/>
        </authorList>
    </citation>
    <scope>NUCLEOTIDE SEQUENCE [LARGE SCALE GENOMIC DNA]</scope>
    <source>
        <strain evidence="4">12NC29</strain>
    </source>
</reference>
<protein>
    <recommendedName>
        <fullName evidence="3">SWIM-type domain-containing protein</fullName>
    </recommendedName>
</protein>
<keyword evidence="1" id="KW-0863">Zinc-finger</keyword>
<feature type="region of interest" description="Disordered" evidence="2">
    <location>
        <begin position="146"/>
        <end position="185"/>
    </location>
</feature>
<dbReference type="AlphaFoldDB" id="A0A2N5S476"/>
<sequence length="274" mass="30357">MQKQWGTKLRNWAVFYRTTNHQGIHTKNYTESWHWVLKTSYLPPTERLRLDEVVQVLSDNVESHYRWAQLQENEGFLIDSFTNPTVKQYWLEYQPPTANQKGCITRCLCPYFSNYSSACKHIYYLAGTLMLPVVKAAPACFGSQNTSGPMANSGKGSSAGKPVDLTQNSTDESSASSQETDSDIKVVQGTTALGCGIMTYRPPQRTRCACSPSAPLSQDPKRTCREPAVDPQGKGKHPKISKKTPAGPTSFSPTSDLPPIKENANQNPQPAHTT</sequence>
<evidence type="ECO:0000313" key="5">
    <source>
        <dbReference type="Proteomes" id="UP000235388"/>
    </source>
</evidence>
<evidence type="ECO:0000259" key="3">
    <source>
        <dbReference type="PROSITE" id="PS50966"/>
    </source>
</evidence>
<proteinExistence type="predicted"/>
<feature type="compositionally biased region" description="Polar residues" evidence="2">
    <location>
        <begin position="146"/>
        <end position="156"/>
    </location>
</feature>
<keyword evidence="1" id="KW-0862">Zinc</keyword>
<evidence type="ECO:0000256" key="1">
    <source>
        <dbReference type="PROSITE-ProRule" id="PRU00325"/>
    </source>
</evidence>
<keyword evidence="1" id="KW-0479">Metal-binding</keyword>
<accession>A0A2N5S476</accession>
<dbReference type="EMBL" id="PGCJ01001186">
    <property type="protein sequence ID" value="PLW08038.1"/>
    <property type="molecule type" value="Genomic_DNA"/>
</dbReference>
<dbReference type="PANTHER" id="PTHR48159">
    <property type="entry name" value="MULE DOMAIN-CONTAINING PROTEIN"/>
    <property type="match status" value="1"/>
</dbReference>
<feature type="compositionally biased region" description="Basic and acidic residues" evidence="2">
    <location>
        <begin position="219"/>
        <end position="228"/>
    </location>
</feature>
<dbReference type="PROSITE" id="PS50966">
    <property type="entry name" value="ZF_SWIM"/>
    <property type="match status" value="1"/>
</dbReference>
<name>A0A2N5S476_9BASI</name>
<dbReference type="InterPro" id="IPR007527">
    <property type="entry name" value="Znf_SWIM"/>
</dbReference>
<feature type="domain" description="SWIM-type" evidence="3">
    <location>
        <begin position="89"/>
        <end position="130"/>
    </location>
</feature>
<feature type="compositionally biased region" description="Polar residues" evidence="2">
    <location>
        <begin position="263"/>
        <end position="274"/>
    </location>
</feature>
<evidence type="ECO:0000313" key="4">
    <source>
        <dbReference type="EMBL" id="PLW08038.1"/>
    </source>
</evidence>
<gene>
    <name evidence="4" type="ORF">PCANC_25898</name>
</gene>
<dbReference type="Proteomes" id="UP000235388">
    <property type="component" value="Unassembled WGS sequence"/>
</dbReference>
<organism evidence="4 5">
    <name type="scientific">Puccinia coronata f. sp. avenae</name>
    <dbReference type="NCBI Taxonomy" id="200324"/>
    <lineage>
        <taxon>Eukaryota</taxon>
        <taxon>Fungi</taxon>
        <taxon>Dikarya</taxon>
        <taxon>Basidiomycota</taxon>
        <taxon>Pucciniomycotina</taxon>
        <taxon>Pucciniomycetes</taxon>
        <taxon>Pucciniales</taxon>
        <taxon>Pucciniaceae</taxon>
        <taxon>Puccinia</taxon>
    </lineage>
</organism>
<feature type="compositionally biased region" description="Polar residues" evidence="2">
    <location>
        <begin position="165"/>
        <end position="179"/>
    </location>
</feature>
<dbReference type="PANTHER" id="PTHR48159:SF1">
    <property type="entry name" value="MEMBRANE-ASSOCIATED GIANT PROTEIN ANTIGEN, PUTATIVE-RELATED"/>
    <property type="match status" value="1"/>
</dbReference>
<dbReference type="OrthoDB" id="3247294at2759"/>
<dbReference type="GO" id="GO:0008270">
    <property type="term" value="F:zinc ion binding"/>
    <property type="evidence" value="ECO:0007669"/>
    <property type="project" value="UniProtKB-KW"/>
</dbReference>